<gene>
    <name evidence="1" type="ORF">MNBD_GAMMA04-843</name>
</gene>
<proteinExistence type="predicted"/>
<name>A0A3B0VWS8_9ZZZZ</name>
<accession>A0A3B0VWS8</accession>
<sequence length="52" mass="5963">MEMMVQQFRPIITNKFKGVVYTEMVDHGEEPMLADEDLQFLGTGTLNDCTHT</sequence>
<dbReference type="EMBL" id="UOFB01000239">
    <property type="protein sequence ID" value="VAW48115.1"/>
    <property type="molecule type" value="Genomic_DNA"/>
</dbReference>
<reference evidence="1" key="1">
    <citation type="submission" date="2018-06" db="EMBL/GenBank/DDBJ databases">
        <authorList>
            <person name="Zhirakovskaya E."/>
        </authorList>
    </citation>
    <scope>NUCLEOTIDE SEQUENCE</scope>
</reference>
<organism evidence="1">
    <name type="scientific">hydrothermal vent metagenome</name>
    <dbReference type="NCBI Taxonomy" id="652676"/>
    <lineage>
        <taxon>unclassified sequences</taxon>
        <taxon>metagenomes</taxon>
        <taxon>ecological metagenomes</taxon>
    </lineage>
</organism>
<dbReference type="AlphaFoldDB" id="A0A3B0VWS8"/>
<protein>
    <submittedName>
        <fullName evidence="1">Uncharacterized protein</fullName>
    </submittedName>
</protein>
<evidence type="ECO:0000313" key="1">
    <source>
        <dbReference type="EMBL" id="VAW48115.1"/>
    </source>
</evidence>